<dbReference type="GO" id="GO:0034727">
    <property type="term" value="P:piecemeal microautophagy of the nucleus"/>
    <property type="evidence" value="ECO:0007669"/>
    <property type="project" value="TreeGrafter"/>
</dbReference>
<dbReference type="Proteomes" id="UP000646827">
    <property type="component" value="Unassembled WGS sequence"/>
</dbReference>
<dbReference type="InterPro" id="IPR042526">
    <property type="entry name" value="Atg5_HR"/>
</dbReference>
<dbReference type="EMBL" id="JAEPRB010000071">
    <property type="protein sequence ID" value="KAG2222953.1"/>
    <property type="molecule type" value="Genomic_DNA"/>
</dbReference>
<evidence type="ECO:0000256" key="2">
    <source>
        <dbReference type="ARBA" id="ARBA00022499"/>
    </source>
</evidence>
<keyword evidence="3 5" id="KW-0832">Ubl conjugation</keyword>
<evidence type="ECO:0000256" key="3">
    <source>
        <dbReference type="ARBA" id="ARBA00022843"/>
    </source>
</evidence>
<evidence type="ECO:0000256" key="5">
    <source>
        <dbReference type="RuleBase" id="RU361202"/>
    </source>
</evidence>
<evidence type="ECO:0000259" key="8">
    <source>
        <dbReference type="Pfam" id="PF20638"/>
    </source>
</evidence>
<dbReference type="GO" id="GO:0005776">
    <property type="term" value="C:autophagosome"/>
    <property type="evidence" value="ECO:0007669"/>
    <property type="project" value="TreeGrafter"/>
</dbReference>
<organism evidence="9 10">
    <name type="scientific">Circinella minor</name>
    <dbReference type="NCBI Taxonomy" id="1195481"/>
    <lineage>
        <taxon>Eukaryota</taxon>
        <taxon>Fungi</taxon>
        <taxon>Fungi incertae sedis</taxon>
        <taxon>Mucoromycota</taxon>
        <taxon>Mucoromycotina</taxon>
        <taxon>Mucoromycetes</taxon>
        <taxon>Mucorales</taxon>
        <taxon>Lichtheimiaceae</taxon>
        <taxon>Circinella</taxon>
    </lineage>
</organism>
<dbReference type="InterPro" id="IPR048939">
    <property type="entry name" value="ATG5_UblA"/>
</dbReference>
<protein>
    <recommendedName>
        <fullName evidence="5">Autophagy protein 5</fullName>
    </recommendedName>
</protein>
<dbReference type="GO" id="GO:0006995">
    <property type="term" value="P:cellular response to nitrogen starvation"/>
    <property type="evidence" value="ECO:0007669"/>
    <property type="project" value="TreeGrafter"/>
</dbReference>
<dbReference type="GO" id="GO:0034274">
    <property type="term" value="C:Atg12-Atg5-Atg16 complex"/>
    <property type="evidence" value="ECO:0007669"/>
    <property type="project" value="TreeGrafter"/>
</dbReference>
<dbReference type="AlphaFoldDB" id="A0A8H7VNH9"/>
<dbReference type="PANTHER" id="PTHR13040:SF2">
    <property type="entry name" value="AUTOPHAGY PROTEIN 5"/>
    <property type="match status" value="1"/>
</dbReference>
<keyword evidence="2 5" id="KW-1017">Isopeptide bond</keyword>
<comment type="function">
    <text evidence="5">Involved in cytoplasm to vacuole transport (Cvt) and autophagic vesicle formation.</text>
</comment>
<reference evidence="9 10" key="1">
    <citation type="submission" date="2020-12" db="EMBL/GenBank/DDBJ databases">
        <title>Metabolic potential, ecology and presence of endohyphal bacteria is reflected in genomic diversity of Mucoromycotina.</title>
        <authorList>
            <person name="Muszewska A."/>
            <person name="Okrasinska A."/>
            <person name="Steczkiewicz K."/>
            <person name="Drgas O."/>
            <person name="Orlowska M."/>
            <person name="Perlinska-Lenart U."/>
            <person name="Aleksandrzak-Piekarczyk T."/>
            <person name="Szatraj K."/>
            <person name="Zielenkiewicz U."/>
            <person name="Pilsyk S."/>
            <person name="Malc E."/>
            <person name="Mieczkowski P."/>
            <person name="Kruszewska J.S."/>
            <person name="Biernat P."/>
            <person name="Pawlowska J."/>
        </authorList>
    </citation>
    <scope>NUCLEOTIDE SEQUENCE [LARGE SCALE GENOMIC DNA]</scope>
    <source>
        <strain evidence="9 10">CBS 142.35</strain>
    </source>
</reference>
<evidence type="ECO:0000256" key="4">
    <source>
        <dbReference type="ARBA" id="ARBA00023006"/>
    </source>
</evidence>
<dbReference type="Gene3D" id="3.10.20.90">
    <property type="entry name" value="Phosphatidylinositol 3-kinase Catalytic Subunit, Chain A, domain 1"/>
    <property type="match status" value="1"/>
</dbReference>
<dbReference type="GO" id="GO:0019776">
    <property type="term" value="F:Atg8-family ligase activity"/>
    <property type="evidence" value="ECO:0007669"/>
    <property type="project" value="TreeGrafter"/>
</dbReference>
<dbReference type="Pfam" id="PF20638">
    <property type="entry name" value="ATG5_UblA"/>
    <property type="match status" value="1"/>
</dbReference>
<dbReference type="GO" id="GO:0000422">
    <property type="term" value="P:autophagy of mitochondrion"/>
    <property type="evidence" value="ECO:0007669"/>
    <property type="project" value="TreeGrafter"/>
</dbReference>
<dbReference type="Gene3D" id="3.10.20.620">
    <property type="match status" value="1"/>
</dbReference>
<dbReference type="GO" id="GO:0034045">
    <property type="term" value="C:phagophore assembly site membrane"/>
    <property type="evidence" value="ECO:0007669"/>
    <property type="project" value="UniProtKB-SubCell"/>
</dbReference>
<dbReference type="PANTHER" id="PTHR13040">
    <property type="entry name" value="AUTOPHAGY PROTEIN 5"/>
    <property type="match status" value="1"/>
</dbReference>
<evidence type="ECO:0000259" key="6">
    <source>
        <dbReference type="Pfam" id="PF04106"/>
    </source>
</evidence>
<keyword evidence="10" id="KW-1185">Reference proteome</keyword>
<comment type="subunit">
    <text evidence="5">Conjugated with ATG12.</text>
</comment>
<proteinExistence type="inferred from homology"/>
<sequence length="283" mass="32647">MSVAVFDDIISKKIWNGKLPIQISLDPTENHAFTEPIFVILTLFFSYSCNSIDNMEASRCSYLPLVSEQLLHIYNGLDIEIINTEIWYDYEGEPLKWHYPIGLLYDMSGSKDRPWQITVHFRNFPNEKLLKSPSVEAAQDMFMSMMKQADFLRYGTTKRVMNLSKKDQSQLWESLSLDRYDEYWNVNQYLISDTDGLRYVPLRIYLPDQCPVIQEVVSFTNKGSSKLLGDVLNDILPDLFPSNLAIPITHGIQLPLDTPIDWASQNLSFADNFLHLIICKSVS</sequence>
<dbReference type="InterPro" id="IPR048940">
    <property type="entry name" value="ATG5_HBR"/>
</dbReference>
<comment type="similarity">
    <text evidence="1 5">Belongs to the ATG5 family.</text>
</comment>
<comment type="subcellular location">
    <subcellularLocation>
        <location evidence="5">Preautophagosomal structure membrane</location>
        <topology evidence="5">Peripheral membrane protein</topology>
    </subcellularLocation>
</comment>
<keyword evidence="5" id="KW-0472">Membrane</keyword>
<evidence type="ECO:0000256" key="1">
    <source>
        <dbReference type="ARBA" id="ARBA00006910"/>
    </source>
</evidence>
<dbReference type="InterPro" id="IPR007239">
    <property type="entry name" value="Atg5"/>
</dbReference>
<evidence type="ECO:0000313" key="10">
    <source>
        <dbReference type="Proteomes" id="UP000646827"/>
    </source>
</evidence>
<evidence type="ECO:0000313" key="9">
    <source>
        <dbReference type="EMBL" id="KAG2222953.1"/>
    </source>
</evidence>
<dbReference type="Pfam" id="PF04106">
    <property type="entry name" value="ATG5_UblB"/>
    <property type="match status" value="1"/>
</dbReference>
<dbReference type="GO" id="GO:0044233">
    <property type="term" value="C:mitochondria-associated endoplasmic reticulum membrane contact site"/>
    <property type="evidence" value="ECO:0007669"/>
    <property type="project" value="TreeGrafter"/>
</dbReference>
<dbReference type="InterPro" id="IPR042527">
    <property type="entry name" value="Atg5_UblA_dom_sf"/>
</dbReference>
<keyword evidence="5" id="KW-0813">Transport</keyword>
<dbReference type="OrthoDB" id="272162at2759"/>
<dbReference type="InterPro" id="IPR048318">
    <property type="entry name" value="ATG5_UblB"/>
</dbReference>
<feature type="domain" description="Autophagy protein ATG5 alpha-helical bundle region" evidence="7">
    <location>
        <begin position="136"/>
        <end position="192"/>
    </location>
</feature>
<feature type="domain" description="Autophagy protein ATG5 UblB" evidence="6">
    <location>
        <begin position="199"/>
        <end position="278"/>
    </location>
</feature>
<dbReference type="GO" id="GO:0061908">
    <property type="term" value="C:phagophore"/>
    <property type="evidence" value="ECO:0007669"/>
    <property type="project" value="TreeGrafter"/>
</dbReference>
<accession>A0A8H7VNH9</accession>
<dbReference type="Gene3D" id="1.10.246.190">
    <property type="entry name" value="Autophagy protein Apg5, helix rich domain"/>
    <property type="match status" value="1"/>
</dbReference>
<gene>
    <name evidence="9" type="ORF">INT45_012931</name>
</gene>
<keyword evidence="4 5" id="KW-0072">Autophagy</keyword>
<name>A0A8H7VNH9_9FUNG</name>
<dbReference type="Pfam" id="PF20637">
    <property type="entry name" value="ATG5_HBR"/>
    <property type="match status" value="1"/>
</dbReference>
<evidence type="ECO:0000259" key="7">
    <source>
        <dbReference type="Pfam" id="PF20637"/>
    </source>
</evidence>
<feature type="domain" description="Autophagy protein ATG5 UblA" evidence="8">
    <location>
        <begin position="14"/>
        <end position="121"/>
    </location>
</feature>
<comment type="caution">
    <text evidence="9">The sequence shown here is derived from an EMBL/GenBank/DDBJ whole genome shotgun (WGS) entry which is preliminary data.</text>
</comment>